<protein>
    <submittedName>
        <fullName evidence="2">Uncharacterized protein</fullName>
    </submittedName>
</protein>
<feature type="non-terminal residue" evidence="2">
    <location>
        <position position="1"/>
    </location>
</feature>
<comment type="caution">
    <text evidence="2">The sequence shown here is derived from an EMBL/GenBank/DDBJ whole genome shotgun (WGS) entry which is preliminary data.</text>
</comment>
<feature type="region of interest" description="Disordered" evidence="1">
    <location>
        <begin position="1"/>
        <end position="27"/>
    </location>
</feature>
<evidence type="ECO:0000256" key="1">
    <source>
        <dbReference type="SAM" id="MobiDB-lite"/>
    </source>
</evidence>
<dbReference type="Proteomes" id="UP001432027">
    <property type="component" value="Unassembled WGS sequence"/>
</dbReference>
<feature type="non-terminal residue" evidence="2">
    <location>
        <position position="87"/>
    </location>
</feature>
<evidence type="ECO:0000313" key="3">
    <source>
        <dbReference type="Proteomes" id="UP001432027"/>
    </source>
</evidence>
<keyword evidence="3" id="KW-1185">Reference proteome</keyword>
<name>A0AAV5SKB4_9BILA</name>
<accession>A0AAV5SKB4</accession>
<feature type="compositionally biased region" description="Polar residues" evidence="1">
    <location>
        <begin position="16"/>
        <end position="27"/>
    </location>
</feature>
<dbReference type="AlphaFoldDB" id="A0AAV5SKB4"/>
<sequence length="87" mass="9925">PTNELMQKQKKHEPSEGTSESQLHKQSFQKAIRPPLGMLINGQHWQPLFKPENVRSAKLMKTGRTTFLSALMPRVARLGYSTLSICY</sequence>
<proteinExistence type="predicted"/>
<organism evidence="2 3">
    <name type="scientific">Pristionchus entomophagus</name>
    <dbReference type="NCBI Taxonomy" id="358040"/>
    <lineage>
        <taxon>Eukaryota</taxon>
        <taxon>Metazoa</taxon>
        <taxon>Ecdysozoa</taxon>
        <taxon>Nematoda</taxon>
        <taxon>Chromadorea</taxon>
        <taxon>Rhabditida</taxon>
        <taxon>Rhabditina</taxon>
        <taxon>Diplogasteromorpha</taxon>
        <taxon>Diplogasteroidea</taxon>
        <taxon>Neodiplogasteridae</taxon>
        <taxon>Pristionchus</taxon>
    </lineage>
</organism>
<reference evidence="2" key="1">
    <citation type="submission" date="2023-10" db="EMBL/GenBank/DDBJ databases">
        <title>Genome assembly of Pristionchus species.</title>
        <authorList>
            <person name="Yoshida K."/>
            <person name="Sommer R.J."/>
        </authorList>
    </citation>
    <scope>NUCLEOTIDE SEQUENCE</scope>
    <source>
        <strain evidence="2">RS0144</strain>
    </source>
</reference>
<gene>
    <name evidence="2" type="ORF">PENTCL1PPCAC_5120</name>
</gene>
<dbReference type="EMBL" id="BTSX01000002">
    <property type="protein sequence ID" value="GMS82945.1"/>
    <property type="molecule type" value="Genomic_DNA"/>
</dbReference>
<evidence type="ECO:0000313" key="2">
    <source>
        <dbReference type="EMBL" id="GMS82945.1"/>
    </source>
</evidence>